<dbReference type="PANTHER" id="PTHR42998">
    <property type="entry name" value="TYPE I RESTRICTION ENZYME HINDVIIP M PROTEIN-RELATED"/>
    <property type="match status" value="1"/>
</dbReference>
<dbReference type="InterPro" id="IPR038333">
    <property type="entry name" value="T1MK-like_N_sf"/>
</dbReference>
<dbReference type="AlphaFoldDB" id="A0A2S6NPB4"/>
<dbReference type="RefSeq" id="WP_104516888.1">
    <property type="nucleotide sequence ID" value="NZ_NHRY01000025.1"/>
</dbReference>
<evidence type="ECO:0000256" key="2">
    <source>
        <dbReference type="ARBA" id="ARBA00022747"/>
    </source>
</evidence>
<proteinExistence type="inferred from homology"/>
<keyword evidence="2" id="KW-0680">Restriction system</keyword>
<evidence type="ECO:0000313" key="5">
    <source>
        <dbReference type="Proteomes" id="UP000239724"/>
    </source>
</evidence>
<accession>A0A2S6NPB4</accession>
<reference evidence="4 5" key="1">
    <citation type="journal article" date="2018" name="Arch. Microbiol.">
        <title>New insights into the metabolic potential of the phototrophic purple bacterium Rhodopila globiformis DSM 161(T) from its draft genome sequence and evidence for a vanadium-dependent nitrogenase.</title>
        <authorList>
            <person name="Imhoff J.F."/>
            <person name="Rahn T."/>
            <person name="Kunzel S."/>
            <person name="Neulinger S.C."/>
        </authorList>
    </citation>
    <scope>NUCLEOTIDE SEQUENCE [LARGE SCALE GENOMIC DNA]</scope>
    <source>
        <strain evidence="4 5">DSM 161</strain>
    </source>
</reference>
<evidence type="ECO:0000259" key="3">
    <source>
        <dbReference type="Pfam" id="PF12161"/>
    </source>
</evidence>
<dbReference type="EMBL" id="NHRY01000025">
    <property type="protein sequence ID" value="PPQ40182.1"/>
    <property type="molecule type" value="Genomic_DNA"/>
</dbReference>
<name>A0A2S6NPB4_RHOGL</name>
<dbReference type="InterPro" id="IPR022749">
    <property type="entry name" value="D12N6_MeTrfase_N"/>
</dbReference>
<dbReference type="SUPFAM" id="SSF53335">
    <property type="entry name" value="S-adenosyl-L-methionine-dependent methyltransferases"/>
    <property type="match status" value="1"/>
</dbReference>
<comment type="similarity">
    <text evidence="1">Belongs to the N(4)/N(6)-methyltransferase family.</text>
</comment>
<evidence type="ECO:0000313" key="4">
    <source>
        <dbReference type="EMBL" id="PPQ40182.1"/>
    </source>
</evidence>
<dbReference type="InterPro" id="IPR029063">
    <property type="entry name" value="SAM-dependent_MTases_sf"/>
</dbReference>
<protein>
    <recommendedName>
        <fullName evidence="3">N6 adenine-specific DNA methyltransferase N-terminal domain-containing protein</fullName>
    </recommendedName>
</protein>
<sequence length="159" mass="17667">MERDLFLAADKLRKNLEPSDYKHVVLGLVFLRHISLAFEARHAALLREDPVAAEDRDEYLGENIFWVPKEARWSHLQANAPQPGIGKLIDEAMAAIEADNPALKGVLPRDYNRPALDKGANGSFGWRADISGAAPRRQLAPISVARKPRRASAKLKQAI</sequence>
<feature type="domain" description="N6 adenine-specific DNA methyltransferase N-terminal" evidence="3">
    <location>
        <begin position="2"/>
        <end position="116"/>
    </location>
</feature>
<keyword evidence="5" id="KW-1185">Reference proteome</keyword>
<dbReference type="Gene3D" id="1.20.1260.30">
    <property type="match status" value="1"/>
</dbReference>
<organism evidence="4 5">
    <name type="scientific">Rhodopila globiformis</name>
    <name type="common">Rhodopseudomonas globiformis</name>
    <dbReference type="NCBI Taxonomy" id="1071"/>
    <lineage>
        <taxon>Bacteria</taxon>
        <taxon>Pseudomonadati</taxon>
        <taxon>Pseudomonadota</taxon>
        <taxon>Alphaproteobacteria</taxon>
        <taxon>Acetobacterales</taxon>
        <taxon>Acetobacteraceae</taxon>
        <taxon>Rhodopila</taxon>
    </lineage>
</organism>
<evidence type="ECO:0000256" key="1">
    <source>
        <dbReference type="ARBA" id="ARBA00006594"/>
    </source>
</evidence>
<comment type="caution">
    <text evidence="4">The sequence shown here is derived from an EMBL/GenBank/DDBJ whole genome shotgun (WGS) entry which is preliminary data.</text>
</comment>
<gene>
    <name evidence="4" type="ORF">CCS01_00505</name>
</gene>
<dbReference type="InterPro" id="IPR052916">
    <property type="entry name" value="Type-I_RE_MTase_Subunit"/>
</dbReference>
<dbReference type="GO" id="GO:0009307">
    <property type="term" value="P:DNA restriction-modification system"/>
    <property type="evidence" value="ECO:0007669"/>
    <property type="project" value="UniProtKB-KW"/>
</dbReference>
<dbReference type="OrthoDB" id="9806213at2"/>
<dbReference type="PANTHER" id="PTHR42998:SF1">
    <property type="entry name" value="TYPE I RESTRICTION ENZYME HINDI METHYLASE SUBUNIT"/>
    <property type="match status" value="1"/>
</dbReference>
<dbReference type="Pfam" id="PF12161">
    <property type="entry name" value="HsdM_N"/>
    <property type="match status" value="1"/>
</dbReference>
<dbReference type="Proteomes" id="UP000239724">
    <property type="component" value="Unassembled WGS sequence"/>
</dbReference>